<evidence type="ECO:0000313" key="2">
    <source>
        <dbReference type="Proteomes" id="UP001055879"/>
    </source>
</evidence>
<dbReference type="EMBL" id="CM042061">
    <property type="protein sequence ID" value="KAI3672877.1"/>
    <property type="molecule type" value="Genomic_DNA"/>
</dbReference>
<proteinExistence type="predicted"/>
<keyword evidence="2" id="KW-1185">Reference proteome</keyword>
<organism evidence="1 2">
    <name type="scientific">Arctium lappa</name>
    <name type="common">Greater burdock</name>
    <name type="synonym">Lappa major</name>
    <dbReference type="NCBI Taxonomy" id="4217"/>
    <lineage>
        <taxon>Eukaryota</taxon>
        <taxon>Viridiplantae</taxon>
        <taxon>Streptophyta</taxon>
        <taxon>Embryophyta</taxon>
        <taxon>Tracheophyta</taxon>
        <taxon>Spermatophyta</taxon>
        <taxon>Magnoliopsida</taxon>
        <taxon>eudicotyledons</taxon>
        <taxon>Gunneridae</taxon>
        <taxon>Pentapetalae</taxon>
        <taxon>asterids</taxon>
        <taxon>campanulids</taxon>
        <taxon>Asterales</taxon>
        <taxon>Asteraceae</taxon>
        <taxon>Carduoideae</taxon>
        <taxon>Cardueae</taxon>
        <taxon>Arctiinae</taxon>
        <taxon>Arctium</taxon>
    </lineage>
</organism>
<reference evidence="1 2" key="2">
    <citation type="journal article" date="2022" name="Mol. Ecol. Resour.">
        <title>The genomes of chicory, endive, great burdock and yacon provide insights into Asteraceae paleo-polyploidization history and plant inulin production.</title>
        <authorList>
            <person name="Fan W."/>
            <person name="Wang S."/>
            <person name="Wang H."/>
            <person name="Wang A."/>
            <person name="Jiang F."/>
            <person name="Liu H."/>
            <person name="Zhao H."/>
            <person name="Xu D."/>
            <person name="Zhang Y."/>
        </authorList>
    </citation>
    <scope>NUCLEOTIDE SEQUENCE [LARGE SCALE GENOMIC DNA]</scope>
    <source>
        <strain evidence="2">cv. Niubang</strain>
    </source>
</reference>
<evidence type="ECO:0000313" key="1">
    <source>
        <dbReference type="EMBL" id="KAI3672877.1"/>
    </source>
</evidence>
<gene>
    <name evidence="1" type="ORF">L6452_38977</name>
</gene>
<comment type="caution">
    <text evidence="1">The sequence shown here is derived from an EMBL/GenBank/DDBJ whole genome shotgun (WGS) entry which is preliminary data.</text>
</comment>
<accession>A0ACB8XQE8</accession>
<reference evidence="2" key="1">
    <citation type="journal article" date="2022" name="Mol. Ecol. Resour.">
        <title>The genomes of chicory, endive, great burdock and yacon provide insights into Asteraceae palaeo-polyploidization history and plant inulin production.</title>
        <authorList>
            <person name="Fan W."/>
            <person name="Wang S."/>
            <person name="Wang H."/>
            <person name="Wang A."/>
            <person name="Jiang F."/>
            <person name="Liu H."/>
            <person name="Zhao H."/>
            <person name="Xu D."/>
            <person name="Zhang Y."/>
        </authorList>
    </citation>
    <scope>NUCLEOTIDE SEQUENCE [LARGE SCALE GENOMIC DNA]</scope>
    <source>
        <strain evidence="2">cv. Niubang</strain>
    </source>
</reference>
<sequence>MGELIAKAMEKVGKEGVITIQKQRPPLIVPEDVESDALATLILNKLHVGIKANLKDLATLTGGQIFILSFLSDLQLIKEELGTNIDNVDLEMLGSCKKVTVSKDDIPVEKISRMS</sequence>
<name>A0ACB8XQE8_ARCLA</name>
<protein>
    <submittedName>
        <fullName evidence="1">Uncharacterized protein</fullName>
    </submittedName>
</protein>
<dbReference type="Proteomes" id="UP001055879">
    <property type="component" value="Linkage Group LG15"/>
</dbReference>